<evidence type="ECO:0000313" key="3">
    <source>
        <dbReference type="EMBL" id="KAG1304405.1"/>
    </source>
</evidence>
<gene>
    <name evidence="3" type="ORF">G6F64_009232</name>
</gene>
<protein>
    <recommendedName>
        <fullName evidence="2">BCD1 alpha/beta domain-containing protein</fullName>
    </recommendedName>
</protein>
<feature type="compositionally biased region" description="Basic and acidic residues" evidence="1">
    <location>
        <begin position="239"/>
        <end position="257"/>
    </location>
</feature>
<dbReference type="GO" id="GO:0000463">
    <property type="term" value="P:maturation of LSU-rRNA from tricistronic rRNA transcript (SSU-rRNA, 5.8S rRNA, LSU-rRNA)"/>
    <property type="evidence" value="ECO:0007669"/>
    <property type="project" value="TreeGrafter"/>
</dbReference>
<dbReference type="OrthoDB" id="272357at2759"/>
<dbReference type="PANTHER" id="PTHR13483">
    <property type="entry name" value="BOX C_D SNORNA PROTEIN 1-RELATED"/>
    <property type="match status" value="1"/>
</dbReference>
<feature type="region of interest" description="Disordered" evidence="1">
    <location>
        <begin position="171"/>
        <end position="257"/>
    </location>
</feature>
<dbReference type="GO" id="GO:0000492">
    <property type="term" value="P:box C/D snoRNP assembly"/>
    <property type="evidence" value="ECO:0007669"/>
    <property type="project" value="TreeGrafter"/>
</dbReference>
<reference evidence="3" key="1">
    <citation type="journal article" date="2020" name="Microb. Genom.">
        <title>Genetic diversity of clinical and environmental Mucorales isolates obtained from an investigation of mucormycosis cases among solid organ transplant recipients.</title>
        <authorList>
            <person name="Nguyen M.H."/>
            <person name="Kaul D."/>
            <person name="Muto C."/>
            <person name="Cheng S.J."/>
            <person name="Richter R.A."/>
            <person name="Bruno V.M."/>
            <person name="Liu G."/>
            <person name="Beyhan S."/>
            <person name="Sundermann A.J."/>
            <person name="Mounaud S."/>
            <person name="Pasculle A.W."/>
            <person name="Nierman W.C."/>
            <person name="Driscoll E."/>
            <person name="Cumbie R."/>
            <person name="Clancy C.J."/>
            <person name="Dupont C.L."/>
        </authorList>
    </citation>
    <scope>NUCLEOTIDE SEQUENCE</scope>
    <source>
        <strain evidence="3">GL11</strain>
    </source>
</reference>
<dbReference type="AlphaFoldDB" id="A0A9P6X3Y5"/>
<feature type="domain" description="BCD1 alpha/beta" evidence="2">
    <location>
        <begin position="87"/>
        <end position="152"/>
    </location>
</feature>
<dbReference type="Pfam" id="PF25790">
    <property type="entry name" value="BCD1"/>
    <property type="match status" value="1"/>
</dbReference>
<evidence type="ECO:0000256" key="1">
    <source>
        <dbReference type="SAM" id="MobiDB-lite"/>
    </source>
</evidence>
<dbReference type="InterPro" id="IPR057721">
    <property type="entry name" value="BCD1_alpha/beta"/>
</dbReference>
<sequence length="257" mass="30105">MMSDYTYLEDVSRQSDNMSRTNRDFISNYTKNKLKTLNRQANYLGIKHFSLPIGMTRHQQNQNQGRSIGQLNQSIIAITRNINTWNMDFQLKYFIDAGLHQFKVALKKEKAPKGHFVDITDVMDMSFLDILRGEVIVEYPTLHIWLKSDPQPTDILLLEEKRMLVRPIKRSRQEDDNIKEGEKKQKLSIEEDDHITKDEQDQNDNRVKEKDEDELEVKNEDELEVKDEGELEVKDEDVIEAKEEYKATGIKEEGLSA</sequence>
<evidence type="ECO:0000313" key="4">
    <source>
        <dbReference type="Proteomes" id="UP000716291"/>
    </source>
</evidence>
<dbReference type="GO" id="GO:0005634">
    <property type="term" value="C:nucleus"/>
    <property type="evidence" value="ECO:0007669"/>
    <property type="project" value="TreeGrafter"/>
</dbReference>
<dbReference type="EMBL" id="JAANQT010001645">
    <property type="protein sequence ID" value="KAG1304405.1"/>
    <property type="molecule type" value="Genomic_DNA"/>
</dbReference>
<dbReference type="InterPro" id="IPR051639">
    <property type="entry name" value="BCD1"/>
</dbReference>
<comment type="caution">
    <text evidence="3">The sequence shown here is derived from an EMBL/GenBank/DDBJ whole genome shotgun (WGS) entry which is preliminary data.</text>
</comment>
<dbReference type="GO" id="GO:0070761">
    <property type="term" value="C:pre-snoRNP complex"/>
    <property type="evidence" value="ECO:0007669"/>
    <property type="project" value="TreeGrafter"/>
</dbReference>
<dbReference type="Proteomes" id="UP000716291">
    <property type="component" value="Unassembled WGS sequence"/>
</dbReference>
<feature type="compositionally biased region" description="Basic and acidic residues" evidence="1">
    <location>
        <begin position="171"/>
        <end position="232"/>
    </location>
</feature>
<proteinExistence type="predicted"/>
<dbReference type="GO" id="GO:0048254">
    <property type="term" value="P:snoRNA localization"/>
    <property type="evidence" value="ECO:0007669"/>
    <property type="project" value="TreeGrafter"/>
</dbReference>
<keyword evidence="4" id="KW-1185">Reference proteome</keyword>
<organism evidence="3 4">
    <name type="scientific">Rhizopus oryzae</name>
    <name type="common">Mucormycosis agent</name>
    <name type="synonym">Rhizopus arrhizus var. delemar</name>
    <dbReference type="NCBI Taxonomy" id="64495"/>
    <lineage>
        <taxon>Eukaryota</taxon>
        <taxon>Fungi</taxon>
        <taxon>Fungi incertae sedis</taxon>
        <taxon>Mucoromycota</taxon>
        <taxon>Mucoromycotina</taxon>
        <taxon>Mucoromycetes</taxon>
        <taxon>Mucorales</taxon>
        <taxon>Mucorineae</taxon>
        <taxon>Rhizopodaceae</taxon>
        <taxon>Rhizopus</taxon>
    </lineage>
</organism>
<accession>A0A9P6X3Y5</accession>
<evidence type="ECO:0000259" key="2">
    <source>
        <dbReference type="Pfam" id="PF25790"/>
    </source>
</evidence>
<name>A0A9P6X3Y5_RHIOR</name>